<name>A0A4T0CB60_AURPU</name>
<feature type="coiled-coil region" evidence="1">
    <location>
        <begin position="603"/>
        <end position="658"/>
    </location>
</feature>
<feature type="region of interest" description="Disordered" evidence="2">
    <location>
        <begin position="722"/>
        <end position="753"/>
    </location>
</feature>
<feature type="compositionally biased region" description="Acidic residues" evidence="2">
    <location>
        <begin position="66"/>
        <end position="75"/>
    </location>
</feature>
<evidence type="ECO:0000313" key="5">
    <source>
        <dbReference type="Proteomes" id="UP000304947"/>
    </source>
</evidence>
<accession>A0A4T0CB60</accession>
<dbReference type="EMBL" id="QZBU01002066">
    <property type="protein sequence ID" value="TIA44309.1"/>
    <property type="molecule type" value="Genomic_DNA"/>
</dbReference>
<keyword evidence="3" id="KW-0812">Transmembrane</keyword>
<feature type="non-terminal residue" evidence="4">
    <location>
        <position position="1"/>
    </location>
</feature>
<evidence type="ECO:0000256" key="2">
    <source>
        <dbReference type="SAM" id="MobiDB-lite"/>
    </source>
</evidence>
<feature type="compositionally biased region" description="Basic and acidic residues" evidence="2">
    <location>
        <begin position="722"/>
        <end position="735"/>
    </location>
</feature>
<feature type="coiled-coil region" evidence="1">
    <location>
        <begin position="345"/>
        <end position="470"/>
    </location>
</feature>
<organism evidence="4 5">
    <name type="scientific">Aureobasidium pullulans</name>
    <name type="common">Black yeast</name>
    <name type="synonym">Pullularia pullulans</name>
    <dbReference type="NCBI Taxonomy" id="5580"/>
    <lineage>
        <taxon>Eukaryota</taxon>
        <taxon>Fungi</taxon>
        <taxon>Dikarya</taxon>
        <taxon>Ascomycota</taxon>
        <taxon>Pezizomycotina</taxon>
        <taxon>Dothideomycetes</taxon>
        <taxon>Dothideomycetidae</taxon>
        <taxon>Dothideales</taxon>
        <taxon>Saccotheciaceae</taxon>
        <taxon>Aureobasidium</taxon>
    </lineage>
</organism>
<feature type="coiled-coil region" evidence="1">
    <location>
        <begin position="506"/>
        <end position="540"/>
    </location>
</feature>
<feature type="coiled-coil region" evidence="1">
    <location>
        <begin position="4"/>
        <end position="31"/>
    </location>
</feature>
<feature type="region of interest" description="Disordered" evidence="2">
    <location>
        <begin position="64"/>
        <end position="84"/>
    </location>
</feature>
<sequence length="1156" mass="130940">EDTIEKLQSQLADNEKSLAATTQQLEEAKKTSALSYSNISSIGTSPEAAKAVETQPLITYASVEVQTDETDDSVEQAETTVDSTKSNAEFEALQKELESAKAQLASLSKDRDELAGQNRTIKDELEAVRKDKNAIWDVKDELDKTSEKNQDWVDPCKNVKEQLKRVEDQLSDARTEIRWLRNQKRKEEKKAQKEETHDEIPTGTGDSDDDDDDDSSDDSDSDEYDEDNPPPGSIEMLLYVAKENLRLRDGELEIKTRQLENCHELNKNLRTKFYDANDLYNATAEELNALKAGNNDDDDNGHDTSPVKHAATPTSPSNSVQKSPRSAASYGSPGSINHVECDRQIDRLTQMRNDLQTNLELAETRLGDAQRKLQFGGGLKDKQDHIDRLLGTLEELEEDKNRLQEEKLVLENSYEKVSKENDRLEAAMTLGDVHELCLTGRERLIIEDDISRLEEEVETVTREREFVERQLYAIKGDVDWARRAVEERNQEIVRKDGDIQMFGRQARMATQDADEARRDAAEARETLAGVTRRLEEWEHREDPNPGFSPKDLSADPHVRSLQLIIFDMKNHLKAVIAARDDAVKEAKFLHQRIEAHAETDPSHEACENTIEQLNFAYRRAKNQHDDDSVTNRALELKMKNWEGIAARVEKEKEHLAKEFFVKAQKADSFEALMEAYAAGDADVLREVARKIYDQSKAAESFATMMEHIFDSPVDLVAFETKPDDKKPEDVVEEAKGTTSPATPESKFTPRKSGNELEEIKDVINDEDLIEFSPAKPEELSKLSDTGLMCLLQYYAQQYGGQYIGHGSSPPAPTKESIMPNVERIIIASAPFQSLIMAARKVYRWEDPKATLGYLILYVALLYWDLLLSGMLSAIVYMVMSRQLFGKTIKEVRTDLERTEDQDQTAYTLTEYIEKQGGGSWVEKLQEDLGPWLMIQLCDVADLFEILRNFYEWRVPGRTVATLSIFLLIILITTFVPTYYLIKSTALGAGMVFFGLFPLASNFPDYRLLASIPRRVFWNIPTHAEWAIKSLQAEGSRYCHDTRTGLGSSANTDYGFYPAHLNKDKGRLIISASSMRFETNIGHRITWSIDYTNIAKLEKLDRVKSKVIPGGGSGKDLRIASNLADVEGEAILNDMDDRDQAFSQIVGFSEITWQIVW</sequence>
<dbReference type="GO" id="GO:0006915">
    <property type="term" value="P:apoptotic process"/>
    <property type="evidence" value="ECO:0007669"/>
    <property type="project" value="InterPro"/>
</dbReference>
<feature type="compositionally biased region" description="Polar residues" evidence="2">
    <location>
        <begin position="312"/>
        <end position="326"/>
    </location>
</feature>
<feature type="region of interest" description="Disordered" evidence="2">
    <location>
        <begin position="167"/>
        <end position="234"/>
    </location>
</feature>
<keyword evidence="3" id="KW-0472">Membrane</keyword>
<evidence type="ECO:0000256" key="1">
    <source>
        <dbReference type="SAM" id="Coils"/>
    </source>
</evidence>
<dbReference type="InterPro" id="IPR037847">
    <property type="entry name" value="GRAMDC4"/>
</dbReference>
<keyword evidence="1" id="KW-0175">Coiled coil</keyword>
<dbReference type="PANTHER" id="PTHR37402:SF1">
    <property type="entry name" value="GRAM DOMAIN-CONTAINING PROTEIN 4"/>
    <property type="match status" value="1"/>
</dbReference>
<gene>
    <name evidence="4" type="ORF">D6C83_05967</name>
</gene>
<protein>
    <submittedName>
        <fullName evidence="4">Uncharacterized protein</fullName>
    </submittedName>
</protein>
<dbReference type="AlphaFoldDB" id="A0A4T0CB60"/>
<reference evidence="4 5" key="1">
    <citation type="submission" date="2018-10" db="EMBL/GenBank/DDBJ databases">
        <title>Fifty Aureobasidium pullulans genomes reveal a recombining polyextremotolerant generalist.</title>
        <authorList>
            <person name="Gostincar C."/>
            <person name="Turk M."/>
            <person name="Zajc J."/>
            <person name="Gunde-Cimerman N."/>
        </authorList>
    </citation>
    <scope>NUCLEOTIDE SEQUENCE [LARGE SCALE GENOMIC DNA]</scope>
    <source>
        <strain evidence="4 5">EXF-3380</strain>
    </source>
</reference>
<keyword evidence="3" id="KW-1133">Transmembrane helix</keyword>
<dbReference type="PANTHER" id="PTHR37402">
    <property type="entry name" value="GRAM DOMAIN-CONTAINING PROTEIN 4"/>
    <property type="match status" value="1"/>
</dbReference>
<evidence type="ECO:0000256" key="3">
    <source>
        <dbReference type="SAM" id="Phobius"/>
    </source>
</evidence>
<dbReference type="Proteomes" id="UP000304947">
    <property type="component" value="Unassembled WGS sequence"/>
</dbReference>
<feature type="transmembrane region" description="Helical" evidence="3">
    <location>
        <begin position="958"/>
        <end position="979"/>
    </location>
</feature>
<evidence type="ECO:0000313" key="4">
    <source>
        <dbReference type="EMBL" id="TIA44309.1"/>
    </source>
</evidence>
<feature type="region of interest" description="Disordered" evidence="2">
    <location>
        <begin position="291"/>
        <end position="338"/>
    </location>
</feature>
<feature type="compositionally biased region" description="Basic and acidic residues" evidence="2">
    <location>
        <begin position="167"/>
        <end position="200"/>
    </location>
</feature>
<proteinExistence type="predicted"/>
<feature type="compositionally biased region" description="Acidic residues" evidence="2">
    <location>
        <begin position="206"/>
        <end position="228"/>
    </location>
</feature>
<feature type="transmembrane region" description="Helical" evidence="3">
    <location>
        <begin position="854"/>
        <end position="879"/>
    </location>
</feature>
<comment type="caution">
    <text evidence="4">The sequence shown here is derived from an EMBL/GenBank/DDBJ whole genome shotgun (WGS) entry which is preliminary data.</text>
</comment>